<dbReference type="InterPro" id="IPR008547">
    <property type="entry name" value="DUF829_TMEM53"/>
</dbReference>
<dbReference type="PANTHER" id="PTHR12265:SF30">
    <property type="entry name" value="TRANSMEMBRANE PROTEIN 53"/>
    <property type="match status" value="1"/>
</dbReference>
<evidence type="ECO:0000313" key="8">
    <source>
        <dbReference type="EMBL" id="KAK0521318.1"/>
    </source>
</evidence>
<keyword evidence="5" id="KW-0539">Nucleus</keyword>
<evidence type="ECO:0000256" key="7">
    <source>
        <dbReference type="SAM" id="MobiDB-lite"/>
    </source>
</evidence>
<evidence type="ECO:0000256" key="1">
    <source>
        <dbReference type="ARBA" id="ARBA00007387"/>
    </source>
</evidence>
<feature type="compositionally biased region" description="Basic residues" evidence="7">
    <location>
        <begin position="189"/>
        <end position="201"/>
    </location>
</feature>
<evidence type="ECO:0000256" key="4">
    <source>
        <dbReference type="ARBA" id="ARBA00023136"/>
    </source>
</evidence>
<dbReference type="Pfam" id="PF05705">
    <property type="entry name" value="DUF829"/>
    <property type="match status" value="1"/>
</dbReference>
<accession>A0AAN6G551</accession>
<evidence type="ECO:0000313" key="9">
    <source>
        <dbReference type="Proteomes" id="UP001176521"/>
    </source>
</evidence>
<evidence type="ECO:0000256" key="3">
    <source>
        <dbReference type="ARBA" id="ARBA00022989"/>
    </source>
</evidence>
<dbReference type="PANTHER" id="PTHR12265">
    <property type="entry name" value="TRANSMEMBRANE PROTEIN 53"/>
    <property type="match status" value="1"/>
</dbReference>
<gene>
    <name evidence="8" type="ORF">OC842_006820</name>
</gene>
<evidence type="ECO:0000256" key="2">
    <source>
        <dbReference type="ARBA" id="ARBA00022692"/>
    </source>
</evidence>
<dbReference type="Proteomes" id="UP001176521">
    <property type="component" value="Unassembled WGS sequence"/>
</dbReference>
<dbReference type="InterPro" id="IPR029058">
    <property type="entry name" value="AB_hydrolase_fold"/>
</dbReference>
<comment type="similarity">
    <text evidence="1">Belongs to the TMEM53 family.</text>
</comment>
<keyword evidence="3" id="KW-1133">Transmembrane helix</keyword>
<dbReference type="GO" id="GO:0005640">
    <property type="term" value="C:nuclear outer membrane"/>
    <property type="evidence" value="ECO:0007669"/>
    <property type="project" value="UniProtKB-SubCell"/>
</dbReference>
<feature type="compositionally biased region" description="Acidic residues" evidence="7">
    <location>
        <begin position="226"/>
        <end position="237"/>
    </location>
</feature>
<keyword evidence="2" id="KW-0812">Transmembrane</keyword>
<comment type="caution">
    <text evidence="8">The sequence shown here is derived from an EMBL/GenBank/DDBJ whole genome shotgun (WGS) entry which is preliminary data.</text>
</comment>
<comment type="subcellular location">
    <subcellularLocation>
        <location evidence="6">Nucleus outer membrane</location>
        <topology evidence="6">Single-pass membrane protein</topology>
    </subcellularLocation>
</comment>
<dbReference type="AlphaFoldDB" id="A0AAN6G551"/>
<name>A0AAN6G551_9BASI</name>
<evidence type="ECO:0000256" key="5">
    <source>
        <dbReference type="ARBA" id="ARBA00023242"/>
    </source>
</evidence>
<reference evidence="8" key="1">
    <citation type="journal article" date="2023" name="PhytoFront">
        <title>Draft Genome Resources of Seven Strains of Tilletia horrida, Causal Agent of Kernel Smut of Rice.</title>
        <authorList>
            <person name="Khanal S."/>
            <person name="Antony Babu S."/>
            <person name="Zhou X.G."/>
        </authorList>
    </citation>
    <scope>NUCLEOTIDE SEQUENCE</scope>
    <source>
        <strain evidence="8">TX3</strain>
    </source>
</reference>
<protein>
    <submittedName>
        <fullName evidence="8">Uncharacterized protein</fullName>
    </submittedName>
</protein>
<feature type="region of interest" description="Disordered" evidence="7">
    <location>
        <begin position="480"/>
        <end position="507"/>
    </location>
</feature>
<keyword evidence="9" id="KW-1185">Reference proteome</keyword>
<sequence length="542" mass="58198">MSAAGAAHAAAAPASTGAAAAAAAASVSTAAAATKTADGTGASSTAPLQLLAVNPFLHVYDPSAGSTPSAAAETGKKSTAHLPSLVPGVRAPAVILICGFMDGSLRIMSKYAAEYVQRRFPSSTLILQLSTGKGLFAPPEERAARMRKIVALLERAQDRAESRRALRRRIRSLERNAAERSLDSTEQRRLRRLRSLQRRRSSAQSLGAAPASSGGEDETSTGGGVLEEDDEEDEQAAEETYLKPEERTPRGLLIHTFSDGGGRNLWALLNELSANSSSTTNPRLPPVRGVIMDSSPGLQTASTSSLAFTMPMRKKYAAWIVWLARASVWIWVRFALLWRVYVRRQPTDSERMRAALNSPSKWAWGWSKASDFTLDFQNSKHAAEAADAWHLPPRLYLYSRADALIPWNHVERHAKDAARIQAGGGGGGGKAAEPELIVQEGEDCSSPSALQAAAKAGTVDPETAKWAELSAKFDSSFHRERTTSLSSATATSAGALSEKTKQGRTPPRGVRLVRWEKAPHCDIGRHDAQGYWAAVDDWLASV</sequence>
<dbReference type="EMBL" id="JAPDMQ010000685">
    <property type="protein sequence ID" value="KAK0521318.1"/>
    <property type="molecule type" value="Genomic_DNA"/>
</dbReference>
<evidence type="ECO:0000256" key="6">
    <source>
        <dbReference type="ARBA" id="ARBA00034303"/>
    </source>
</evidence>
<proteinExistence type="inferred from homology"/>
<feature type="compositionally biased region" description="Basic and acidic residues" evidence="7">
    <location>
        <begin position="177"/>
        <end position="188"/>
    </location>
</feature>
<keyword evidence="4" id="KW-0472">Membrane</keyword>
<feature type="compositionally biased region" description="Low complexity" evidence="7">
    <location>
        <begin position="483"/>
        <end position="497"/>
    </location>
</feature>
<organism evidence="8 9">
    <name type="scientific">Tilletia horrida</name>
    <dbReference type="NCBI Taxonomy" id="155126"/>
    <lineage>
        <taxon>Eukaryota</taxon>
        <taxon>Fungi</taxon>
        <taxon>Dikarya</taxon>
        <taxon>Basidiomycota</taxon>
        <taxon>Ustilaginomycotina</taxon>
        <taxon>Exobasidiomycetes</taxon>
        <taxon>Tilletiales</taxon>
        <taxon>Tilletiaceae</taxon>
        <taxon>Tilletia</taxon>
    </lineage>
</organism>
<dbReference type="SUPFAM" id="SSF53474">
    <property type="entry name" value="alpha/beta-Hydrolases"/>
    <property type="match status" value="1"/>
</dbReference>
<feature type="region of interest" description="Disordered" evidence="7">
    <location>
        <begin position="177"/>
        <end position="245"/>
    </location>
</feature>